<keyword evidence="9" id="KW-0446">Lipid-binding</keyword>
<evidence type="ECO:0000313" key="13">
    <source>
        <dbReference type="EMBL" id="CAK0808100.1"/>
    </source>
</evidence>
<evidence type="ECO:0000256" key="3">
    <source>
        <dbReference type="ARBA" id="ARBA00022692"/>
    </source>
</evidence>
<dbReference type="InterPro" id="IPR039010">
    <property type="entry name" value="Synaptotagmin_SMP"/>
</dbReference>
<keyword evidence="5" id="KW-0677">Repeat</keyword>
<dbReference type="PROSITE" id="PS51847">
    <property type="entry name" value="SMP"/>
    <property type="match status" value="1"/>
</dbReference>
<keyword evidence="8" id="KW-0445">Lipid transport</keyword>
<evidence type="ECO:0000256" key="8">
    <source>
        <dbReference type="ARBA" id="ARBA00023055"/>
    </source>
</evidence>
<dbReference type="PANTHER" id="PTHR45761:SF1">
    <property type="entry name" value="EXTENDED SYNAPTOTAGMIN-LIKE PROTEIN 2, ISOFORM C"/>
    <property type="match status" value="1"/>
</dbReference>
<evidence type="ECO:0000256" key="9">
    <source>
        <dbReference type="ARBA" id="ARBA00023121"/>
    </source>
</evidence>
<protein>
    <recommendedName>
        <fullName evidence="12">SMP-LTD domain-containing protein</fullName>
    </recommendedName>
</protein>
<keyword evidence="4" id="KW-0479">Metal-binding</keyword>
<evidence type="ECO:0000313" key="14">
    <source>
        <dbReference type="Proteomes" id="UP001189429"/>
    </source>
</evidence>
<comment type="caution">
    <text evidence="13">The sequence shown here is derived from an EMBL/GenBank/DDBJ whole genome shotgun (WGS) entry which is preliminary data.</text>
</comment>
<keyword evidence="10" id="KW-0472">Membrane</keyword>
<evidence type="ECO:0000256" key="5">
    <source>
        <dbReference type="ARBA" id="ARBA00022737"/>
    </source>
</evidence>
<dbReference type="Pfam" id="PF17047">
    <property type="entry name" value="SMP_LBD"/>
    <property type="match status" value="1"/>
</dbReference>
<dbReference type="InterPro" id="IPR051634">
    <property type="entry name" value="Extended_Synaptotagmin"/>
</dbReference>
<evidence type="ECO:0000256" key="1">
    <source>
        <dbReference type="ARBA" id="ARBA00004370"/>
    </source>
</evidence>
<evidence type="ECO:0000256" key="11">
    <source>
        <dbReference type="SAM" id="MobiDB-lite"/>
    </source>
</evidence>
<dbReference type="InterPro" id="IPR031468">
    <property type="entry name" value="SMP_LBD"/>
</dbReference>
<feature type="domain" description="SMP-LTD" evidence="12">
    <location>
        <begin position="184"/>
        <end position="359"/>
    </location>
</feature>
<organism evidence="13 14">
    <name type="scientific">Prorocentrum cordatum</name>
    <dbReference type="NCBI Taxonomy" id="2364126"/>
    <lineage>
        <taxon>Eukaryota</taxon>
        <taxon>Sar</taxon>
        <taxon>Alveolata</taxon>
        <taxon>Dinophyceae</taxon>
        <taxon>Prorocentrales</taxon>
        <taxon>Prorocentraceae</taxon>
        <taxon>Prorocentrum</taxon>
    </lineage>
</organism>
<accession>A0ABN9QPI0</accession>
<feature type="region of interest" description="Disordered" evidence="11">
    <location>
        <begin position="93"/>
        <end position="119"/>
    </location>
</feature>
<evidence type="ECO:0000256" key="6">
    <source>
        <dbReference type="ARBA" id="ARBA00022837"/>
    </source>
</evidence>
<evidence type="ECO:0000256" key="2">
    <source>
        <dbReference type="ARBA" id="ARBA00022448"/>
    </source>
</evidence>
<dbReference type="Proteomes" id="UP001189429">
    <property type="component" value="Unassembled WGS sequence"/>
</dbReference>
<comment type="subcellular location">
    <subcellularLocation>
        <location evidence="1">Membrane</location>
    </subcellularLocation>
</comment>
<keyword evidence="6" id="KW-0106">Calcium</keyword>
<name>A0ABN9QPI0_9DINO</name>
<evidence type="ECO:0000256" key="10">
    <source>
        <dbReference type="ARBA" id="ARBA00023136"/>
    </source>
</evidence>
<evidence type="ECO:0000256" key="7">
    <source>
        <dbReference type="ARBA" id="ARBA00022989"/>
    </source>
</evidence>
<dbReference type="PANTHER" id="PTHR45761">
    <property type="entry name" value="EXTENDED SYNAPTOTAGMIN-LIKE PROTEIN 2, ISOFORM C"/>
    <property type="match status" value="1"/>
</dbReference>
<dbReference type="CDD" id="cd21670">
    <property type="entry name" value="SMP_ESyt"/>
    <property type="match status" value="1"/>
</dbReference>
<keyword evidence="2" id="KW-0813">Transport</keyword>
<evidence type="ECO:0000256" key="4">
    <source>
        <dbReference type="ARBA" id="ARBA00022723"/>
    </source>
</evidence>
<gene>
    <name evidence="13" type="ORF">PCOR1329_LOCUS13789</name>
</gene>
<sequence>MLDHDIDNAGQWSTAFINDMPDICTYADPKHRTDPGSSAAMMPVVAPEQEAQGPYEVLTTRLHGKSPMTPDGDTQCKSDWCKDASIVGVPADPYERGARAADEGVQDKRPTDKRPARGKKGLRLELALDRFALDKAANAPSLRSLSSAMKLDIDFVVDERVTLQDLDNDPPELHLVASNVNMSEWETLNWLTWVSEKVWPNFKNGFEKMIRSSIEGARQGLPGPLKGLRLVQCSFGDAYPRFGPICASSAKDEEVQLDIGLSYSTETSIVLEVGYLAFGINHLKIGGMLSMKFTPLLEEVPVFSAMQLFFLNSPEIDIRFTNVLEVANTSFLMDKIRSVIHQALTGMLVVPNVLNINWADPSNDRTP</sequence>
<keyword evidence="7" id="KW-1133">Transmembrane helix</keyword>
<proteinExistence type="predicted"/>
<keyword evidence="14" id="KW-1185">Reference proteome</keyword>
<feature type="compositionally biased region" description="Basic and acidic residues" evidence="11">
    <location>
        <begin position="93"/>
        <end position="115"/>
    </location>
</feature>
<reference evidence="13" key="1">
    <citation type="submission" date="2023-10" db="EMBL/GenBank/DDBJ databases">
        <authorList>
            <person name="Chen Y."/>
            <person name="Shah S."/>
            <person name="Dougan E. K."/>
            <person name="Thang M."/>
            <person name="Chan C."/>
        </authorList>
    </citation>
    <scope>NUCLEOTIDE SEQUENCE [LARGE SCALE GENOMIC DNA]</scope>
</reference>
<dbReference type="EMBL" id="CAUYUJ010004091">
    <property type="protein sequence ID" value="CAK0808100.1"/>
    <property type="molecule type" value="Genomic_DNA"/>
</dbReference>
<evidence type="ECO:0000259" key="12">
    <source>
        <dbReference type="PROSITE" id="PS51847"/>
    </source>
</evidence>
<keyword evidence="3" id="KW-0812">Transmembrane</keyword>